<dbReference type="InterPro" id="IPR051103">
    <property type="entry name" value="Plant_metabolite_P450s"/>
</dbReference>
<dbReference type="InterPro" id="IPR002403">
    <property type="entry name" value="Cyt_P450_E_grp-IV"/>
</dbReference>
<evidence type="ECO:0000256" key="8">
    <source>
        <dbReference type="SAM" id="Phobius"/>
    </source>
</evidence>
<evidence type="ECO:0000256" key="2">
    <source>
        <dbReference type="ARBA" id="ARBA00004167"/>
    </source>
</evidence>
<evidence type="ECO:0000256" key="1">
    <source>
        <dbReference type="ARBA" id="ARBA00001971"/>
    </source>
</evidence>
<dbReference type="GO" id="GO:0016020">
    <property type="term" value="C:membrane"/>
    <property type="evidence" value="ECO:0007669"/>
    <property type="project" value="UniProtKB-SubCell"/>
</dbReference>
<evidence type="ECO:0000256" key="3">
    <source>
        <dbReference type="ARBA" id="ARBA00022692"/>
    </source>
</evidence>
<dbReference type="EMBL" id="CABIKO010000023">
    <property type="protein sequence ID" value="VVA17169.1"/>
    <property type="molecule type" value="Genomic_DNA"/>
</dbReference>
<dbReference type="InterPro" id="IPR036396">
    <property type="entry name" value="Cyt_P450_sf"/>
</dbReference>
<evidence type="ECO:0000256" key="7">
    <source>
        <dbReference type="ARBA" id="ARBA00023136"/>
    </source>
</evidence>
<accession>A0A5E4EQN3</accession>
<sequence length="130" mass="15229">MPYLKVVVLETLRRHPPSHFILPRAVLKDIQMDGYDIPKDAMVNFTVVEMSRDPNVWERPMEFRPERFIQTGQQEVKFDIKGVGGIQMMPLVRGGGFAQLLMCHCFMLNILWPIWLEILNGSWEIKMRLT</sequence>
<keyword evidence="7 8" id="KW-0472">Membrane</keyword>
<dbReference type="Gene3D" id="1.10.630.10">
    <property type="entry name" value="Cytochrome P450"/>
    <property type="match status" value="1"/>
</dbReference>
<reference evidence="10" key="1">
    <citation type="journal article" date="2020" name="Plant J.">
        <title>Transposons played a major role in the diversification between the closely related almond and peach genomes: results from the almond genome sequence.</title>
        <authorList>
            <person name="Alioto T."/>
            <person name="Alexiou K.G."/>
            <person name="Bardil A."/>
            <person name="Barteri F."/>
            <person name="Castanera R."/>
            <person name="Cruz F."/>
            <person name="Dhingra A."/>
            <person name="Duval H."/>
            <person name="Fernandez I Marti A."/>
            <person name="Frias L."/>
            <person name="Galan B."/>
            <person name="Garcia J.L."/>
            <person name="Howad W."/>
            <person name="Gomez-Garrido J."/>
            <person name="Gut M."/>
            <person name="Julca I."/>
            <person name="Morata J."/>
            <person name="Puigdomenech P."/>
            <person name="Ribeca P."/>
            <person name="Rubio Cabetas M.J."/>
            <person name="Vlasova A."/>
            <person name="Wirthensohn M."/>
            <person name="Garcia-Mas J."/>
            <person name="Gabaldon T."/>
            <person name="Casacuberta J.M."/>
            <person name="Arus P."/>
        </authorList>
    </citation>
    <scope>NUCLEOTIDE SEQUENCE [LARGE SCALE GENOMIC DNA]</scope>
    <source>
        <strain evidence="10">cv. Texas</strain>
    </source>
</reference>
<dbReference type="PANTHER" id="PTHR24298:SF835">
    <property type="entry name" value="P450, PUTATIVE-RELATED"/>
    <property type="match status" value="1"/>
</dbReference>
<dbReference type="Gramene" id="VVA17169">
    <property type="protein sequence ID" value="VVA17169"/>
    <property type="gene ID" value="Prudul26B025136"/>
</dbReference>
<keyword evidence="6" id="KW-0408">Iron</keyword>
<dbReference type="GO" id="GO:0020037">
    <property type="term" value="F:heme binding"/>
    <property type="evidence" value="ECO:0007669"/>
    <property type="project" value="InterPro"/>
</dbReference>
<proteinExistence type="predicted"/>
<dbReference type="GO" id="GO:0016709">
    <property type="term" value="F:oxidoreductase activity, acting on paired donors, with incorporation or reduction of molecular oxygen, NAD(P)H as one donor, and incorporation of one atom of oxygen"/>
    <property type="evidence" value="ECO:0007669"/>
    <property type="project" value="TreeGrafter"/>
</dbReference>
<dbReference type="InterPro" id="IPR001128">
    <property type="entry name" value="Cyt_P450"/>
</dbReference>
<dbReference type="Pfam" id="PF00067">
    <property type="entry name" value="p450"/>
    <property type="match status" value="1"/>
</dbReference>
<keyword evidence="3 8" id="KW-0812">Transmembrane</keyword>
<evidence type="ECO:0000313" key="10">
    <source>
        <dbReference type="Proteomes" id="UP000327085"/>
    </source>
</evidence>
<organism evidence="9 10">
    <name type="scientific">Prunus dulcis</name>
    <name type="common">Almond</name>
    <name type="synonym">Amygdalus dulcis</name>
    <dbReference type="NCBI Taxonomy" id="3755"/>
    <lineage>
        <taxon>Eukaryota</taxon>
        <taxon>Viridiplantae</taxon>
        <taxon>Streptophyta</taxon>
        <taxon>Embryophyta</taxon>
        <taxon>Tracheophyta</taxon>
        <taxon>Spermatophyta</taxon>
        <taxon>Magnoliopsida</taxon>
        <taxon>eudicotyledons</taxon>
        <taxon>Gunneridae</taxon>
        <taxon>Pentapetalae</taxon>
        <taxon>rosids</taxon>
        <taxon>fabids</taxon>
        <taxon>Rosales</taxon>
        <taxon>Rosaceae</taxon>
        <taxon>Amygdaloideae</taxon>
        <taxon>Amygdaleae</taxon>
        <taxon>Prunus</taxon>
    </lineage>
</organism>
<evidence type="ECO:0000256" key="6">
    <source>
        <dbReference type="ARBA" id="ARBA00023004"/>
    </source>
</evidence>
<dbReference type="GO" id="GO:0005506">
    <property type="term" value="F:iron ion binding"/>
    <property type="evidence" value="ECO:0007669"/>
    <property type="project" value="InterPro"/>
</dbReference>
<dbReference type="PANTHER" id="PTHR24298">
    <property type="entry name" value="FLAVONOID 3'-MONOOXYGENASE-RELATED"/>
    <property type="match status" value="1"/>
</dbReference>
<evidence type="ECO:0000256" key="4">
    <source>
        <dbReference type="ARBA" id="ARBA00022723"/>
    </source>
</evidence>
<name>A0A5E4EQN3_PRUDU</name>
<dbReference type="OMA" id="ICHPLGH"/>
<comment type="subcellular location">
    <subcellularLocation>
        <location evidence="2">Membrane</location>
        <topology evidence="2">Single-pass membrane protein</topology>
    </subcellularLocation>
</comment>
<dbReference type="InParanoid" id="A0A5E4EQN3"/>
<dbReference type="Proteomes" id="UP000327085">
    <property type="component" value="Chromosome 5"/>
</dbReference>
<protein>
    <submittedName>
        <fullName evidence="9">PREDICTED: cytochrome P450</fullName>
    </submittedName>
</protein>
<evidence type="ECO:0000256" key="5">
    <source>
        <dbReference type="ARBA" id="ARBA00022989"/>
    </source>
</evidence>
<gene>
    <name evidence="9" type="ORF">ALMOND_2B025136</name>
</gene>
<dbReference type="AlphaFoldDB" id="A0A5E4EQN3"/>
<dbReference type="PRINTS" id="PR00465">
    <property type="entry name" value="EP450IV"/>
</dbReference>
<feature type="transmembrane region" description="Helical" evidence="8">
    <location>
        <begin position="97"/>
        <end position="119"/>
    </location>
</feature>
<dbReference type="SUPFAM" id="SSF48264">
    <property type="entry name" value="Cytochrome P450"/>
    <property type="match status" value="1"/>
</dbReference>
<keyword evidence="5 8" id="KW-1133">Transmembrane helix</keyword>
<comment type="cofactor">
    <cofactor evidence="1">
        <name>heme</name>
        <dbReference type="ChEBI" id="CHEBI:30413"/>
    </cofactor>
</comment>
<keyword evidence="4" id="KW-0479">Metal-binding</keyword>
<evidence type="ECO:0000313" key="9">
    <source>
        <dbReference type="EMBL" id="VVA17169.1"/>
    </source>
</evidence>